<evidence type="ECO:0000256" key="2">
    <source>
        <dbReference type="ARBA" id="ARBA00022723"/>
    </source>
</evidence>
<feature type="domain" description="Thioredoxin" evidence="13">
    <location>
        <begin position="1"/>
        <end position="156"/>
    </location>
</feature>
<evidence type="ECO:0000256" key="11">
    <source>
        <dbReference type="PROSITE-ProRule" id="PRU00228"/>
    </source>
</evidence>
<dbReference type="GO" id="GO:0008270">
    <property type="term" value="F:zinc ion binding"/>
    <property type="evidence" value="ECO:0007669"/>
    <property type="project" value="UniProtKB-KW"/>
</dbReference>
<comment type="caution">
    <text evidence="14">The sequence shown here is derived from an EMBL/GenBank/DDBJ whole genome shotgun (WGS) entry which is preliminary data.</text>
</comment>
<dbReference type="SMART" id="SM00291">
    <property type="entry name" value="ZnF_ZZ"/>
    <property type="match status" value="1"/>
</dbReference>
<gene>
    <name evidence="14" type="ORF">SEV965_LOCUS33299</name>
</gene>
<evidence type="ECO:0000256" key="1">
    <source>
        <dbReference type="ARBA" id="ARBA00012612"/>
    </source>
</evidence>
<keyword evidence="3" id="KW-0677">Repeat</keyword>
<accession>A0A815P1T4</accession>
<keyword evidence="2" id="KW-0479">Metal-binding</keyword>
<evidence type="ECO:0000256" key="6">
    <source>
        <dbReference type="ARBA" id="ARBA00023002"/>
    </source>
</evidence>
<dbReference type="InterPro" id="IPR000433">
    <property type="entry name" value="Znf_ZZ"/>
</dbReference>
<dbReference type="Gene3D" id="3.30.60.90">
    <property type="match status" value="1"/>
</dbReference>
<dbReference type="Gene3D" id="3.40.30.10">
    <property type="entry name" value="Glutaredoxin"/>
    <property type="match status" value="1"/>
</dbReference>
<feature type="domain" description="ZZ-type" evidence="12">
    <location>
        <begin position="166"/>
        <end position="215"/>
    </location>
</feature>
<dbReference type="PANTHER" id="PTHR13871">
    <property type="entry name" value="THIOREDOXIN"/>
    <property type="match status" value="1"/>
</dbReference>
<dbReference type="SUPFAM" id="SSF57850">
    <property type="entry name" value="RING/U-box"/>
    <property type="match status" value="1"/>
</dbReference>
<dbReference type="Pfam" id="PF00569">
    <property type="entry name" value="ZZ"/>
    <property type="match status" value="1"/>
</dbReference>
<dbReference type="GO" id="GO:0047134">
    <property type="term" value="F:protein-disulfide reductase [NAD(P)H] activity"/>
    <property type="evidence" value="ECO:0007669"/>
    <property type="project" value="UniProtKB-EC"/>
</dbReference>
<dbReference type="SUPFAM" id="SSF52833">
    <property type="entry name" value="Thioredoxin-like"/>
    <property type="match status" value="1"/>
</dbReference>
<comment type="similarity">
    <text evidence="8">Belongs to the nucleoredoxin family.</text>
</comment>
<proteinExistence type="inferred from homology"/>
<protein>
    <recommendedName>
        <fullName evidence="1">protein-disulfide reductase</fullName>
        <ecNumber evidence="1">1.8.1.8</ecNumber>
    </recommendedName>
</protein>
<dbReference type="CDD" id="cd02249">
    <property type="entry name" value="ZZ"/>
    <property type="match status" value="1"/>
</dbReference>
<evidence type="ECO:0000313" key="15">
    <source>
        <dbReference type="Proteomes" id="UP000663889"/>
    </source>
</evidence>
<evidence type="ECO:0000259" key="13">
    <source>
        <dbReference type="PROSITE" id="PS51352"/>
    </source>
</evidence>
<dbReference type="Proteomes" id="UP000663889">
    <property type="component" value="Unassembled WGS sequence"/>
</dbReference>
<evidence type="ECO:0000256" key="5">
    <source>
        <dbReference type="ARBA" id="ARBA00022833"/>
    </source>
</evidence>
<keyword evidence="6" id="KW-0560">Oxidoreductase</keyword>
<evidence type="ECO:0000256" key="7">
    <source>
        <dbReference type="ARBA" id="ARBA00023027"/>
    </source>
</evidence>
<dbReference type="PROSITE" id="PS01357">
    <property type="entry name" value="ZF_ZZ_1"/>
    <property type="match status" value="1"/>
</dbReference>
<name>A0A815P1T4_9BILA</name>
<organism evidence="14 15">
    <name type="scientific">Rotaria sordida</name>
    <dbReference type="NCBI Taxonomy" id="392033"/>
    <lineage>
        <taxon>Eukaryota</taxon>
        <taxon>Metazoa</taxon>
        <taxon>Spiralia</taxon>
        <taxon>Gnathifera</taxon>
        <taxon>Rotifera</taxon>
        <taxon>Eurotatoria</taxon>
        <taxon>Bdelloidea</taxon>
        <taxon>Philodinida</taxon>
        <taxon>Philodinidae</taxon>
        <taxon>Rotaria</taxon>
    </lineage>
</organism>
<reference evidence="14" key="1">
    <citation type="submission" date="2021-02" db="EMBL/GenBank/DDBJ databases">
        <authorList>
            <person name="Nowell W R."/>
        </authorList>
    </citation>
    <scope>NUCLEOTIDE SEQUENCE</scope>
</reference>
<dbReference type="EMBL" id="CAJNOU010004462">
    <property type="protein sequence ID" value="CAF1442539.1"/>
    <property type="molecule type" value="Genomic_DNA"/>
</dbReference>
<comment type="catalytic activity">
    <reaction evidence="10">
        <text>[protein]-dithiol + NADP(+) = [protein]-disulfide + NADPH + H(+)</text>
        <dbReference type="Rhea" id="RHEA:18753"/>
        <dbReference type="Rhea" id="RHEA-COMP:10593"/>
        <dbReference type="Rhea" id="RHEA-COMP:10594"/>
        <dbReference type="ChEBI" id="CHEBI:15378"/>
        <dbReference type="ChEBI" id="CHEBI:29950"/>
        <dbReference type="ChEBI" id="CHEBI:50058"/>
        <dbReference type="ChEBI" id="CHEBI:57783"/>
        <dbReference type="ChEBI" id="CHEBI:58349"/>
        <dbReference type="EC" id="1.8.1.8"/>
    </reaction>
</comment>
<evidence type="ECO:0000256" key="4">
    <source>
        <dbReference type="ARBA" id="ARBA00022771"/>
    </source>
</evidence>
<keyword evidence="7" id="KW-0520">NAD</keyword>
<evidence type="ECO:0000259" key="12">
    <source>
        <dbReference type="PROSITE" id="PS50135"/>
    </source>
</evidence>
<dbReference type="InterPro" id="IPR052259">
    <property type="entry name" value="Nucleoredoxin-like"/>
</dbReference>
<dbReference type="AlphaFoldDB" id="A0A815P1T4"/>
<keyword evidence="5" id="KW-0862">Zinc</keyword>
<comment type="catalytic activity">
    <reaction evidence="9">
        <text>[protein]-dithiol + NAD(+) = [protein]-disulfide + NADH + H(+)</text>
        <dbReference type="Rhea" id="RHEA:18749"/>
        <dbReference type="Rhea" id="RHEA-COMP:10593"/>
        <dbReference type="Rhea" id="RHEA-COMP:10594"/>
        <dbReference type="ChEBI" id="CHEBI:15378"/>
        <dbReference type="ChEBI" id="CHEBI:29950"/>
        <dbReference type="ChEBI" id="CHEBI:50058"/>
        <dbReference type="ChEBI" id="CHEBI:57540"/>
        <dbReference type="ChEBI" id="CHEBI:57945"/>
        <dbReference type="EC" id="1.8.1.8"/>
    </reaction>
</comment>
<evidence type="ECO:0000313" key="14">
    <source>
        <dbReference type="EMBL" id="CAF1442539.1"/>
    </source>
</evidence>
<dbReference type="PROSITE" id="PS50135">
    <property type="entry name" value="ZF_ZZ_2"/>
    <property type="match status" value="1"/>
</dbReference>
<evidence type="ECO:0000256" key="10">
    <source>
        <dbReference type="ARBA" id="ARBA00047804"/>
    </source>
</evidence>
<dbReference type="Pfam" id="PF13905">
    <property type="entry name" value="Thioredoxin_8"/>
    <property type="match status" value="1"/>
</dbReference>
<dbReference type="InterPro" id="IPR013766">
    <property type="entry name" value="Thioredoxin_domain"/>
</dbReference>
<dbReference type="InterPro" id="IPR012336">
    <property type="entry name" value="Thioredoxin-like_fold"/>
</dbReference>
<evidence type="ECO:0000256" key="3">
    <source>
        <dbReference type="ARBA" id="ARBA00022737"/>
    </source>
</evidence>
<keyword evidence="4 11" id="KW-0863">Zinc-finger</keyword>
<evidence type="ECO:0000256" key="8">
    <source>
        <dbReference type="ARBA" id="ARBA00025782"/>
    </source>
</evidence>
<dbReference type="PANTHER" id="PTHR13871:SF96">
    <property type="entry name" value="THIOREDOXIN DOMAIN-CONTAINING PROTEIN"/>
    <property type="match status" value="1"/>
</dbReference>
<dbReference type="PROSITE" id="PS51352">
    <property type="entry name" value="THIOREDOXIN_2"/>
    <property type="match status" value="1"/>
</dbReference>
<dbReference type="InterPro" id="IPR036249">
    <property type="entry name" value="Thioredoxin-like_sf"/>
</dbReference>
<dbReference type="InterPro" id="IPR043145">
    <property type="entry name" value="Znf_ZZ_sf"/>
</dbReference>
<dbReference type="EC" id="1.8.1.8" evidence="1"/>
<sequence length="229" mass="26025">MATKFRDLLGESLLEVNTDQTSETYRKVPTSELENKVVAIYFSAHWCGPCQNFTPKLADCYMNVQSELHDRFDIVFVSSDNDEKSFEEYFQTMPWKAIPYSDRERAEKLGEKFHVSGIPTLIVLAVNGAILSHDGRNDIANKGVEAIRSWVKHEHKLPASPDEYVWHGIFCNGCKMDPITGQRYVCSTCDEYDLCSACQKKGHDHELTIMEQPLATIGKLVWKGINLNS</sequence>
<evidence type="ECO:0000256" key="9">
    <source>
        <dbReference type="ARBA" id="ARBA00047388"/>
    </source>
</evidence>